<dbReference type="EMBL" id="LAFY01005797">
    <property type="protein sequence ID" value="KJX92513.1"/>
    <property type="molecule type" value="Genomic_DNA"/>
</dbReference>
<evidence type="ECO:0000313" key="2">
    <source>
        <dbReference type="EMBL" id="KJX92513.1"/>
    </source>
</evidence>
<dbReference type="OrthoDB" id="3643260at2759"/>
<proteinExistence type="predicted"/>
<protein>
    <submittedName>
        <fullName evidence="2">Uncharacterized protein</fullName>
    </submittedName>
</protein>
<accession>A0A0F4G5A5</accession>
<organism evidence="2 3">
    <name type="scientific">Zymoseptoria brevis</name>
    <dbReference type="NCBI Taxonomy" id="1047168"/>
    <lineage>
        <taxon>Eukaryota</taxon>
        <taxon>Fungi</taxon>
        <taxon>Dikarya</taxon>
        <taxon>Ascomycota</taxon>
        <taxon>Pezizomycotina</taxon>
        <taxon>Dothideomycetes</taxon>
        <taxon>Dothideomycetidae</taxon>
        <taxon>Mycosphaerellales</taxon>
        <taxon>Mycosphaerellaceae</taxon>
        <taxon>Zymoseptoria</taxon>
    </lineage>
</organism>
<keyword evidence="3" id="KW-1185">Reference proteome</keyword>
<gene>
    <name evidence="2" type="ORF">TI39_contig5842g00029</name>
</gene>
<evidence type="ECO:0000256" key="1">
    <source>
        <dbReference type="SAM" id="MobiDB-lite"/>
    </source>
</evidence>
<dbReference type="AlphaFoldDB" id="A0A0F4G5A5"/>
<feature type="region of interest" description="Disordered" evidence="1">
    <location>
        <begin position="250"/>
        <end position="316"/>
    </location>
</feature>
<feature type="region of interest" description="Disordered" evidence="1">
    <location>
        <begin position="1"/>
        <end position="69"/>
    </location>
</feature>
<comment type="caution">
    <text evidence="2">The sequence shown here is derived from an EMBL/GenBank/DDBJ whole genome shotgun (WGS) entry which is preliminary data.</text>
</comment>
<feature type="compositionally biased region" description="Pro residues" evidence="1">
    <location>
        <begin position="1"/>
        <end position="13"/>
    </location>
</feature>
<evidence type="ECO:0000313" key="3">
    <source>
        <dbReference type="Proteomes" id="UP000033647"/>
    </source>
</evidence>
<dbReference type="Proteomes" id="UP000033647">
    <property type="component" value="Unassembled WGS sequence"/>
</dbReference>
<feature type="compositionally biased region" description="Acidic residues" evidence="1">
    <location>
        <begin position="267"/>
        <end position="277"/>
    </location>
</feature>
<sequence>MNPQSPRSPPRPPATAATARIEAPRSSPLVTAGSGNPADGSGMKRTADKERAQSSQTTMTGDGSKPPAQALAFNSIDDAVRSPVMRFKVAPDFDDVQMVKANEKHFVARMVNAMASDSKAPCPTGMKRAAWNTWLTKYEHQVAVINETPPSVRQAEWFAWMILKEVYDIHENGILNVAKASKNLDKAIVKDRIPRAPKDILKCSDRLELIITTLRDYGNVAADAIVGEFIRDIAENPMRLVQRKITSKLSNARRASKRTGNRAGKDSDDEAEHDEPPEPTMQPTLARPQTVPALNSSTGIQHLGRPAPQFMSSTAPSASHIADRCALHRLLHPSDASTRIEVPTQSFDERLKLPETELPPAATPQAHSWGRLQMHNPGSLAAFSPQADLPESLNDSEQDDSGH</sequence>
<feature type="region of interest" description="Disordered" evidence="1">
    <location>
        <begin position="370"/>
        <end position="403"/>
    </location>
</feature>
<feature type="compositionally biased region" description="Low complexity" evidence="1">
    <location>
        <begin position="14"/>
        <end position="25"/>
    </location>
</feature>
<name>A0A0F4G5A5_9PEZI</name>
<feature type="compositionally biased region" description="Acidic residues" evidence="1">
    <location>
        <begin position="394"/>
        <end position="403"/>
    </location>
</feature>
<reference evidence="2 3" key="1">
    <citation type="submission" date="2015-03" db="EMBL/GenBank/DDBJ databases">
        <title>RNA-seq based gene annotation and comparative genomics of four Zymoseptoria species reveal species-specific pathogenicity related genes and transposable element activity.</title>
        <authorList>
            <person name="Grandaubert J."/>
            <person name="Bhattacharyya A."/>
            <person name="Stukenbrock E.H."/>
        </authorList>
    </citation>
    <scope>NUCLEOTIDE SEQUENCE [LARGE SCALE GENOMIC DNA]</scope>
    <source>
        <strain evidence="2 3">Zb18110</strain>
    </source>
</reference>